<dbReference type="InterPro" id="IPR005835">
    <property type="entry name" value="NTP_transferase_dom"/>
</dbReference>
<dbReference type="RefSeq" id="WP_036788414.1">
    <property type="nucleotide sequence ID" value="NZ_JQZV01000001.1"/>
</dbReference>
<dbReference type="PANTHER" id="PTHR46390">
    <property type="entry name" value="MANNOSE-1-PHOSPHATE GUANYLYLTRANSFERASE"/>
    <property type="match status" value="1"/>
</dbReference>
<organism evidence="2 3">
    <name type="scientific">Porphyromonas canoris</name>
    <dbReference type="NCBI Taxonomy" id="36875"/>
    <lineage>
        <taxon>Bacteria</taxon>
        <taxon>Pseudomonadati</taxon>
        <taxon>Bacteroidota</taxon>
        <taxon>Bacteroidia</taxon>
        <taxon>Bacteroidales</taxon>
        <taxon>Porphyromonadaceae</taxon>
        <taxon>Porphyromonas</taxon>
    </lineage>
</organism>
<gene>
    <name evidence="2" type="ORF">HQ43_00330</name>
</gene>
<reference evidence="2 3" key="1">
    <citation type="submission" date="2014-08" db="EMBL/GenBank/DDBJ databases">
        <title>Porphyromonas canoris strain:OH2762 Genome sequencing.</title>
        <authorList>
            <person name="Wallis C."/>
            <person name="Deusch O."/>
            <person name="O'Flynn C."/>
            <person name="Davis I."/>
            <person name="Jospin G."/>
            <person name="Darling A.E."/>
            <person name="Coil D.A."/>
            <person name="Alexiev A."/>
            <person name="Horsfall A."/>
            <person name="Kirkwood N."/>
            <person name="Harris S."/>
            <person name="Eisen J.A."/>
        </authorList>
    </citation>
    <scope>NUCLEOTIDE SEQUENCE [LARGE SCALE GENOMIC DNA]</scope>
    <source>
        <strain evidence="3">COT-108 OH2762</strain>
    </source>
</reference>
<dbReference type="SUPFAM" id="SSF159283">
    <property type="entry name" value="Guanosine diphospho-D-mannose pyrophosphorylase/mannose-6-phosphate isomerase linker domain"/>
    <property type="match status" value="1"/>
</dbReference>
<dbReference type="InterPro" id="IPR049577">
    <property type="entry name" value="GMPP_N"/>
</dbReference>
<evidence type="ECO:0000313" key="2">
    <source>
        <dbReference type="EMBL" id="KGN93623.1"/>
    </source>
</evidence>
<keyword evidence="3" id="KW-1185">Reference proteome</keyword>
<accession>A0ABR4XPJ2</accession>
<dbReference type="EMBL" id="JQZV01000001">
    <property type="protein sequence ID" value="KGN93623.1"/>
    <property type="molecule type" value="Genomic_DNA"/>
</dbReference>
<dbReference type="Gene3D" id="3.90.550.10">
    <property type="entry name" value="Spore Coat Polysaccharide Biosynthesis Protein SpsA, Chain A"/>
    <property type="match status" value="1"/>
</dbReference>
<dbReference type="CDD" id="cd02509">
    <property type="entry name" value="GDP-M1P_Guanylyltransferase"/>
    <property type="match status" value="1"/>
</dbReference>
<evidence type="ECO:0000259" key="1">
    <source>
        <dbReference type="Pfam" id="PF00483"/>
    </source>
</evidence>
<feature type="domain" description="Nucleotidyl transferase" evidence="1">
    <location>
        <begin position="9"/>
        <end position="298"/>
    </location>
</feature>
<dbReference type="SUPFAM" id="SSF53448">
    <property type="entry name" value="Nucleotide-diphospho-sugar transferases"/>
    <property type="match status" value="1"/>
</dbReference>
<name>A0ABR4XPJ2_9PORP</name>
<protein>
    <recommendedName>
        <fullName evidence="1">Nucleotidyl transferase domain-containing protein</fullName>
    </recommendedName>
</protein>
<dbReference type="Proteomes" id="UP000030101">
    <property type="component" value="Unassembled WGS sequence"/>
</dbReference>
<comment type="caution">
    <text evidence="2">The sequence shown here is derived from an EMBL/GenBank/DDBJ whole genome shotgun (WGS) entry which is preliminary data.</text>
</comment>
<evidence type="ECO:0000313" key="3">
    <source>
        <dbReference type="Proteomes" id="UP000030101"/>
    </source>
</evidence>
<proteinExistence type="predicted"/>
<dbReference type="InterPro" id="IPR029044">
    <property type="entry name" value="Nucleotide-diphossugar_trans"/>
</dbReference>
<dbReference type="PANTHER" id="PTHR46390:SF1">
    <property type="entry name" value="MANNOSE-1-PHOSPHATE GUANYLYLTRANSFERASE"/>
    <property type="match status" value="1"/>
</dbReference>
<dbReference type="Pfam" id="PF00483">
    <property type="entry name" value="NTP_transferase"/>
    <property type="match status" value="1"/>
</dbReference>
<sequence length="370" mass="41770">MHNKQTYCVILAGGEGNRFWPYSRKSMPKQFLDFFGLGETLLQMTYRRVSKSFSTERILVSTNINYVQIVQEQLPELPVENIIVEPCRRNTTATCALATLHLLSRDRDAKICFAPSDHLVLDHDLFIKTMRQASAYIHENDNALLTIGIAPSRPDVGYGYIQVDGKGMPEDPLGHVFKAKTFTEKPKAEIARIFIESGEFFWNSGMLFATGTVLLQSLREYAPELMERLEGPDKESLAPYGTPDENAHVAETYPYCPNVSIDYTVLEKAENVHVLVADFGWADLGTWGSVYEIGEKDARENMTLHASVLENESRRNLVVSDTPGRLVVMQGVEDLFIVEKDEVLLICKRGEEQKLKQLHLAAMSKGKEYV</sequence>
<dbReference type="InterPro" id="IPR051161">
    <property type="entry name" value="Mannose-6P_isomerase_type2"/>
</dbReference>